<dbReference type="PANTHER" id="PTHR11017">
    <property type="entry name" value="LEUCINE-RICH REPEAT-CONTAINING PROTEIN"/>
    <property type="match status" value="1"/>
</dbReference>
<dbReference type="SUPFAM" id="SSF52200">
    <property type="entry name" value="Toll/Interleukin receptor TIR domain"/>
    <property type="match status" value="1"/>
</dbReference>
<dbReference type="PANTHER" id="PTHR11017:SF573">
    <property type="entry name" value="ADP-RIBOSYL CYCLASE_CYCLIC ADP-RIBOSE HYDROLASE"/>
    <property type="match status" value="1"/>
</dbReference>
<dbReference type="AlphaFoldDB" id="A0A2N9GTW4"/>
<keyword evidence="1" id="KW-0433">Leucine-rich repeat</keyword>
<dbReference type="InterPro" id="IPR027417">
    <property type="entry name" value="P-loop_NTPase"/>
</dbReference>
<dbReference type="InterPro" id="IPR002182">
    <property type="entry name" value="NB-ARC"/>
</dbReference>
<gene>
    <name evidence="6" type="ORF">FSB_LOCUS30606</name>
</gene>
<protein>
    <recommendedName>
        <fullName evidence="5">TIR domain-containing protein</fullName>
    </recommendedName>
</protein>
<evidence type="ECO:0000256" key="1">
    <source>
        <dbReference type="ARBA" id="ARBA00022614"/>
    </source>
</evidence>
<dbReference type="InterPro" id="IPR035897">
    <property type="entry name" value="Toll_tir_struct_dom_sf"/>
</dbReference>
<dbReference type="PRINTS" id="PR00364">
    <property type="entry name" value="DISEASERSIST"/>
</dbReference>
<dbReference type="Gene3D" id="3.40.50.10140">
    <property type="entry name" value="Toll/interleukin-1 receptor homology (TIR) domain"/>
    <property type="match status" value="1"/>
</dbReference>
<feature type="region of interest" description="Disordered" evidence="4">
    <location>
        <begin position="465"/>
        <end position="485"/>
    </location>
</feature>
<feature type="domain" description="TIR" evidence="5">
    <location>
        <begin position="259"/>
        <end position="427"/>
    </location>
</feature>
<keyword evidence="3" id="KW-0611">Plant defense</keyword>
<dbReference type="InterPro" id="IPR044974">
    <property type="entry name" value="Disease_R_plants"/>
</dbReference>
<dbReference type="EMBL" id="OIVN01002335">
    <property type="protein sequence ID" value="SPD02724.1"/>
    <property type="molecule type" value="Genomic_DNA"/>
</dbReference>
<organism evidence="6">
    <name type="scientific">Fagus sylvatica</name>
    <name type="common">Beechnut</name>
    <dbReference type="NCBI Taxonomy" id="28930"/>
    <lineage>
        <taxon>Eukaryota</taxon>
        <taxon>Viridiplantae</taxon>
        <taxon>Streptophyta</taxon>
        <taxon>Embryophyta</taxon>
        <taxon>Tracheophyta</taxon>
        <taxon>Spermatophyta</taxon>
        <taxon>Magnoliopsida</taxon>
        <taxon>eudicotyledons</taxon>
        <taxon>Gunneridae</taxon>
        <taxon>Pentapetalae</taxon>
        <taxon>rosids</taxon>
        <taxon>fabids</taxon>
        <taxon>Fagales</taxon>
        <taxon>Fagaceae</taxon>
        <taxon>Fagus</taxon>
    </lineage>
</organism>
<evidence type="ECO:0000259" key="5">
    <source>
        <dbReference type="PROSITE" id="PS50104"/>
    </source>
</evidence>
<dbReference type="InterPro" id="IPR042197">
    <property type="entry name" value="Apaf_helical"/>
</dbReference>
<evidence type="ECO:0000256" key="4">
    <source>
        <dbReference type="SAM" id="MobiDB-lite"/>
    </source>
</evidence>
<sequence>MHRLPYQYDFLHEDVSTDQAMAGDKKIHPPYVQMSRFGDIKRKGIATFSDASKSRCLSAREAAQQQWDEELAACLQDKEDVITSRDHERHGIVDEIVDFEMMEDEAVDEDHDDSTVASTPLQDFNISDGSIVTTTTSCVWGKRRLLESVSSRHPSHHHLSLKDHTALAEVEVMIVDNTYPFFAILAIILCEQRLGDSEVWSLLWEAERQLLRDQLENEQRAHWATREDAAMASRQLRVQNAAFESENIRLRRALAHTSGGRKQFSPFRPQPFCGKDTRYGFTDHLFAALDQNKIRTFRDDKKLERGKDIWTELEKAIETSRIAVIVFSRNYVNSGWCLDELVKIMECKHSLQLIVLPVFYVHPSKVPTQKENLTQVYDSDDVENFGEEKLQRWRAALTEAAKLAGWDLQNKAHCGLGGFVRRWKSGRHIGSSKATWVECHHYHYWKTHPPRNMETENPTERDALISSETHEGKIRPTTTEKKPKKGGDEIHGILVLFLLLLGVVVVLDDGCFESKCIEDIIEDILIKLNLAYFSVTPYPVGIESRVREINKHLDTNSGDVHMIGLWGWGGVGKTTIAQAIYNLRKSEFEGSCFLGNVRERAHQSNGLIDLQEQILCVVQAHATKKVGHVDEGTRTIKDMIQGKRILLVFDDVDSMDQFDKLALRRDYFQPGSIIIITSRDQYLLHAAMVHFIYEVPPLDYDESLQLFSWHAFGKDHPNENYEEYTKKVICYTKGLPLLLKVLGSGPFSKSTYEWNSAFKQLEDSRQNIFGILMVCFDLLSDKEKKLFLNIALFFAGMEKNYTLKTLQDSDLSLESELRVLVRRGLVTTDCLNRLTMHDVIKEMGREIVRRQSLEEPGEYSKLCSHEDVLDVQKYHKGLAFEGNVRYDWSSFHEYQQKTMFFEDQGPIGKNLYLSGIPEMTSMIHTECVRHLASERRMWKAENRLLRHKLENQQRALQDTREDAAMASWQLKVENVALKSEITHLHMALAHARQFIPQLYVDLPNPPFVPKSPSSLSSNTIASSSTTSIQSTISTIVDVASARLDTLSLNFDAFLDAFLANEDLSIIHLREALTAFQQ</sequence>
<dbReference type="Pfam" id="PF23282">
    <property type="entry name" value="WHD_ROQ1"/>
    <property type="match status" value="1"/>
</dbReference>
<dbReference type="InterPro" id="IPR058192">
    <property type="entry name" value="WHD_ROQ1-like"/>
</dbReference>
<evidence type="ECO:0000256" key="3">
    <source>
        <dbReference type="ARBA" id="ARBA00022821"/>
    </source>
</evidence>
<dbReference type="Gene3D" id="1.10.8.430">
    <property type="entry name" value="Helical domain of apoptotic protease-activating factors"/>
    <property type="match status" value="1"/>
</dbReference>
<dbReference type="Pfam" id="PF01582">
    <property type="entry name" value="TIR"/>
    <property type="match status" value="1"/>
</dbReference>
<name>A0A2N9GTW4_FAGSY</name>
<accession>A0A2N9GTW4</accession>
<evidence type="ECO:0000313" key="6">
    <source>
        <dbReference type="EMBL" id="SPD02724.1"/>
    </source>
</evidence>
<dbReference type="InterPro" id="IPR036390">
    <property type="entry name" value="WH_DNA-bd_sf"/>
</dbReference>
<dbReference type="Pfam" id="PF00931">
    <property type="entry name" value="NB-ARC"/>
    <property type="match status" value="1"/>
</dbReference>
<dbReference type="Gene3D" id="3.40.50.300">
    <property type="entry name" value="P-loop containing nucleotide triphosphate hydrolases"/>
    <property type="match status" value="1"/>
</dbReference>
<dbReference type="GO" id="GO:0007165">
    <property type="term" value="P:signal transduction"/>
    <property type="evidence" value="ECO:0007669"/>
    <property type="project" value="InterPro"/>
</dbReference>
<reference evidence="6" key="1">
    <citation type="submission" date="2018-02" db="EMBL/GenBank/DDBJ databases">
        <authorList>
            <person name="Cohen D.B."/>
            <person name="Kent A.D."/>
        </authorList>
    </citation>
    <scope>NUCLEOTIDE SEQUENCE</scope>
</reference>
<dbReference type="SUPFAM" id="SSF52540">
    <property type="entry name" value="P-loop containing nucleoside triphosphate hydrolases"/>
    <property type="match status" value="1"/>
</dbReference>
<dbReference type="InterPro" id="IPR000157">
    <property type="entry name" value="TIR_dom"/>
</dbReference>
<dbReference type="SMART" id="SM00255">
    <property type="entry name" value="TIR"/>
    <property type="match status" value="1"/>
</dbReference>
<proteinExistence type="predicted"/>
<dbReference type="GO" id="GO:0043531">
    <property type="term" value="F:ADP binding"/>
    <property type="evidence" value="ECO:0007669"/>
    <property type="project" value="InterPro"/>
</dbReference>
<dbReference type="GO" id="GO:0006952">
    <property type="term" value="P:defense response"/>
    <property type="evidence" value="ECO:0007669"/>
    <property type="project" value="UniProtKB-KW"/>
</dbReference>
<evidence type="ECO:0000256" key="2">
    <source>
        <dbReference type="ARBA" id="ARBA00022737"/>
    </source>
</evidence>
<dbReference type="SUPFAM" id="SSF46785">
    <property type="entry name" value="Winged helix' DNA-binding domain"/>
    <property type="match status" value="1"/>
</dbReference>
<dbReference type="PROSITE" id="PS50104">
    <property type="entry name" value="TIR"/>
    <property type="match status" value="1"/>
</dbReference>
<keyword evidence="2" id="KW-0677">Repeat</keyword>